<evidence type="ECO:0000259" key="7">
    <source>
        <dbReference type="PROSITE" id="PS50885"/>
    </source>
</evidence>
<dbReference type="OrthoDB" id="369835at2"/>
<keyword evidence="1 3" id="KW-0807">Transducer</keyword>
<dbReference type="Pfam" id="PF00015">
    <property type="entry name" value="MCPsignal"/>
    <property type="match status" value="1"/>
</dbReference>
<dbReference type="SMART" id="SM00304">
    <property type="entry name" value="HAMP"/>
    <property type="match status" value="2"/>
</dbReference>
<keyword evidence="9" id="KW-1185">Reference proteome</keyword>
<dbReference type="SUPFAM" id="SSF58104">
    <property type="entry name" value="Methyl-accepting chemotaxis protein (MCP) signaling domain"/>
    <property type="match status" value="1"/>
</dbReference>
<sequence>MTTTSTPTLGPSPVPQPPARRANPLDRYSVRQKLLLVGLLAGLPFALAGITLGTQAYNQYLQAQKQSQVASNYLQLQNLQKNLRYMRGTAPQNVDPQLNQQVKDDMATVAATVAAANIPEAQRLTETMQAKVKRVTDLVDGRVGTAEGLSDQINLVLNEELLSLFTVLAQTGNLYANSQSRALGLVELASESMPVVLPESGRYIINTVEVLDRVQRLQRGERTEEQRAQVEADLTRGRDIVAELQRESDLLFQQYPDLGRELKPSYDAMYSDLDTSLRLMFNELVVKSNTALTVDQALDTLNPTLESQYAAFENTTRQLNTIYEQQRSAALNRLLLILLGLLAVATLIYALTQYIIGNITGRLGTLTQAAQELSRGNYGQRIVADSQDEIGTLSNTFNVAAEQLEENDRRVAQERLEQEQLQNNIGQFLDVTMDIADGDLTKRGVVTEDVLGNVVDSINFMTEELGSVLTGTRSAAESVTAGSHQMLSTTDTISSGTVLTAQSAQRVAEQTEEVNRQIQAMSEIAQQSAQAALDALLASNEGQQAVQATLSGMQGIRETAQNAEQRIAALSDRSRQIGQIVDTISSIASQTNLLSLHASIEAAGAGEAGERFSVVADEVRQLADESAQASRQIAGLIAGIQREIAEVVQTMRENAEQVNQGYQVAGTAGQRLEQISTLSRESARLAEQISLSTRDQVENIEQVSASVQDIAQIAERSQESVQQGRAAAEQLQQLADQLNASLSRFRLPS</sequence>
<dbReference type="PANTHER" id="PTHR32089:SF114">
    <property type="entry name" value="METHYL-ACCEPTING CHEMOTAXIS PROTEIN MCPB"/>
    <property type="match status" value="1"/>
</dbReference>
<evidence type="ECO:0000256" key="1">
    <source>
        <dbReference type="ARBA" id="ARBA00023224"/>
    </source>
</evidence>
<feature type="domain" description="HAMP" evidence="7">
    <location>
        <begin position="419"/>
        <end position="470"/>
    </location>
</feature>
<gene>
    <name evidence="8" type="ORF">EJ104_05685</name>
</gene>
<name>A0A431VXW6_9DEIO</name>
<evidence type="ECO:0000313" key="8">
    <source>
        <dbReference type="EMBL" id="RTR28015.1"/>
    </source>
</evidence>
<feature type="transmembrane region" description="Helical" evidence="5">
    <location>
        <begin position="334"/>
        <end position="356"/>
    </location>
</feature>
<dbReference type="RefSeq" id="WP_126351791.1">
    <property type="nucleotide sequence ID" value="NZ_CP086381.1"/>
</dbReference>
<feature type="domain" description="Methyl-accepting transducer" evidence="6">
    <location>
        <begin position="475"/>
        <end position="711"/>
    </location>
</feature>
<dbReference type="Gene3D" id="6.10.340.10">
    <property type="match status" value="1"/>
</dbReference>
<feature type="region of interest" description="Disordered" evidence="4">
    <location>
        <begin position="1"/>
        <end position="23"/>
    </location>
</feature>
<proteinExistence type="inferred from homology"/>
<protein>
    <submittedName>
        <fullName evidence="8">Methyl-accepting chemotaxis protein</fullName>
    </submittedName>
</protein>
<dbReference type="PROSITE" id="PS50885">
    <property type="entry name" value="HAMP"/>
    <property type="match status" value="2"/>
</dbReference>
<dbReference type="InterPro" id="IPR004089">
    <property type="entry name" value="MCPsignal_dom"/>
</dbReference>
<evidence type="ECO:0000259" key="6">
    <source>
        <dbReference type="PROSITE" id="PS50111"/>
    </source>
</evidence>
<keyword evidence="5" id="KW-0472">Membrane</keyword>
<dbReference type="SMART" id="SM00283">
    <property type="entry name" value="MA"/>
    <property type="match status" value="1"/>
</dbReference>
<dbReference type="GO" id="GO:0007165">
    <property type="term" value="P:signal transduction"/>
    <property type="evidence" value="ECO:0007669"/>
    <property type="project" value="UniProtKB-KW"/>
</dbReference>
<evidence type="ECO:0000256" key="4">
    <source>
        <dbReference type="SAM" id="MobiDB-lite"/>
    </source>
</evidence>
<accession>A0A431VXW6</accession>
<feature type="transmembrane region" description="Helical" evidence="5">
    <location>
        <begin position="34"/>
        <end position="57"/>
    </location>
</feature>
<dbReference type="GO" id="GO:0016020">
    <property type="term" value="C:membrane"/>
    <property type="evidence" value="ECO:0007669"/>
    <property type="project" value="InterPro"/>
</dbReference>
<dbReference type="CDD" id="cd06225">
    <property type="entry name" value="HAMP"/>
    <property type="match status" value="1"/>
</dbReference>
<evidence type="ECO:0000256" key="3">
    <source>
        <dbReference type="PROSITE-ProRule" id="PRU00284"/>
    </source>
</evidence>
<evidence type="ECO:0000256" key="5">
    <source>
        <dbReference type="SAM" id="Phobius"/>
    </source>
</evidence>
<dbReference type="EMBL" id="RXPE01000008">
    <property type="protein sequence ID" value="RTR28015.1"/>
    <property type="molecule type" value="Genomic_DNA"/>
</dbReference>
<dbReference type="Gene3D" id="1.10.287.950">
    <property type="entry name" value="Methyl-accepting chemotaxis protein"/>
    <property type="match status" value="1"/>
</dbReference>
<keyword evidence="5" id="KW-0812">Transmembrane</keyword>
<dbReference type="InterPro" id="IPR003660">
    <property type="entry name" value="HAMP_dom"/>
</dbReference>
<organism evidence="8 9">
    <name type="scientific">Deinococcus radiophilus</name>
    <dbReference type="NCBI Taxonomy" id="32062"/>
    <lineage>
        <taxon>Bacteria</taxon>
        <taxon>Thermotogati</taxon>
        <taxon>Deinococcota</taxon>
        <taxon>Deinococci</taxon>
        <taxon>Deinococcales</taxon>
        <taxon>Deinococcaceae</taxon>
        <taxon>Deinococcus</taxon>
    </lineage>
</organism>
<dbReference type="Pfam" id="PF00672">
    <property type="entry name" value="HAMP"/>
    <property type="match status" value="1"/>
</dbReference>
<keyword evidence="5" id="KW-1133">Transmembrane helix</keyword>
<dbReference type="Proteomes" id="UP000277766">
    <property type="component" value="Unassembled WGS sequence"/>
</dbReference>
<reference evidence="8 9" key="1">
    <citation type="submission" date="2018-12" db="EMBL/GenBank/DDBJ databases">
        <title>Deinococcus radiophilus ATCC 27603 genome sequencing and assembly.</title>
        <authorList>
            <person name="Maclea K.S."/>
            <person name="Maynard C.R."/>
        </authorList>
    </citation>
    <scope>NUCLEOTIDE SEQUENCE [LARGE SCALE GENOMIC DNA]</scope>
    <source>
        <strain evidence="8 9">ATCC 27603</strain>
    </source>
</reference>
<comment type="similarity">
    <text evidence="2">Belongs to the methyl-accepting chemotaxis (MCP) protein family.</text>
</comment>
<feature type="domain" description="HAMP" evidence="7">
    <location>
        <begin position="357"/>
        <end position="409"/>
    </location>
</feature>
<dbReference type="AlphaFoldDB" id="A0A431VXW6"/>
<evidence type="ECO:0000256" key="2">
    <source>
        <dbReference type="ARBA" id="ARBA00029447"/>
    </source>
</evidence>
<dbReference type="PROSITE" id="PS50111">
    <property type="entry name" value="CHEMOTAXIS_TRANSDUC_2"/>
    <property type="match status" value="1"/>
</dbReference>
<evidence type="ECO:0000313" key="9">
    <source>
        <dbReference type="Proteomes" id="UP000277766"/>
    </source>
</evidence>
<dbReference type="PANTHER" id="PTHR32089">
    <property type="entry name" value="METHYL-ACCEPTING CHEMOTAXIS PROTEIN MCPB"/>
    <property type="match status" value="1"/>
</dbReference>
<comment type="caution">
    <text evidence="8">The sequence shown here is derived from an EMBL/GenBank/DDBJ whole genome shotgun (WGS) entry which is preliminary data.</text>
</comment>